<dbReference type="InterPro" id="IPR042101">
    <property type="entry name" value="SRP54_N_sf"/>
</dbReference>
<dbReference type="EMBL" id="CASHTH010000455">
    <property type="protein sequence ID" value="CAI8001925.1"/>
    <property type="molecule type" value="Genomic_DNA"/>
</dbReference>
<feature type="non-terminal residue" evidence="5">
    <location>
        <position position="136"/>
    </location>
</feature>
<dbReference type="InterPro" id="IPR013822">
    <property type="entry name" value="Signal_recog_particl_SRP54_hlx"/>
</dbReference>
<dbReference type="InterPro" id="IPR036225">
    <property type="entry name" value="SRP/SRP_N"/>
</dbReference>
<evidence type="ECO:0000259" key="4">
    <source>
        <dbReference type="SMART" id="SM00963"/>
    </source>
</evidence>
<dbReference type="GO" id="GO:0008312">
    <property type="term" value="F:7S RNA binding"/>
    <property type="evidence" value="ECO:0007669"/>
    <property type="project" value="TreeGrafter"/>
</dbReference>
<dbReference type="FunFam" id="1.20.120.140:FF:000023">
    <property type="entry name" value="Signal recognition particle 54 kDa protein putative"/>
    <property type="match status" value="1"/>
</dbReference>
<sequence length="136" mass="14992">MVLADLGRKITTALRSLGNATVINEEVLQAMLKEICTALLEADVNVKLVGKLRQNVRAAIDFEDMGAGLSKRRIIQTSVFNELCQLLDPGVPVWHPTKGRSNVIMFVGLQGSGKTTTCTKVRVQPFIYVQPVYYVT</sequence>
<evidence type="ECO:0000256" key="3">
    <source>
        <dbReference type="ARBA" id="ARBA00023134"/>
    </source>
</evidence>
<dbReference type="InterPro" id="IPR027417">
    <property type="entry name" value="P-loop_NTPase"/>
</dbReference>
<dbReference type="SUPFAM" id="SSF47364">
    <property type="entry name" value="Domain of the SRP/SRP receptor G-proteins"/>
    <property type="match status" value="1"/>
</dbReference>
<dbReference type="GO" id="GO:0006616">
    <property type="term" value="P:SRP-dependent cotranslational protein targeting to membrane, translocation"/>
    <property type="evidence" value="ECO:0007669"/>
    <property type="project" value="TreeGrafter"/>
</dbReference>
<reference evidence="5" key="1">
    <citation type="submission" date="2023-03" db="EMBL/GenBank/DDBJ databases">
        <authorList>
            <person name="Steffen K."/>
            <person name="Cardenas P."/>
        </authorList>
    </citation>
    <scope>NUCLEOTIDE SEQUENCE</scope>
</reference>
<dbReference type="Gene3D" id="1.20.120.140">
    <property type="entry name" value="Signal recognition particle SRP54, nucleotide-binding domain"/>
    <property type="match status" value="1"/>
</dbReference>
<dbReference type="GO" id="GO:0005525">
    <property type="term" value="F:GTP binding"/>
    <property type="evidence" value="ECO:0007669"/>
    <property type="project" value="UniProtKB-KW"/>
</dbReference>
<dbReference type="SMART" id="SM00963">
    <property type="entry name" value="SRP54_N"/>
    <property type="match status" value="1"/>
</dbReference>
<protein>
    <submittedName>
        <fullName evidence="5">Signal recognition particle 54 kDa protein</fullName>
    </submittedName>
</protein>
<dbReference type="Pfam" id="PF00448">
    <property type="entry name" value="SRP54"/>
    <property type="match status" value="1"/>
</dbReference>
<dbReference type="AlphaFoldDB" id="A0AA35W0Y2"/>
<dbReference type="GO" id="GO:0003924">
    <property type="term" value="F:GTPase activity"/>
    <property type="evidence" value="ECO:0007669"/>
    <property type="project" value="InterPro"/>
</dbReference>
<name>A0AA35W0Y2_GEOBA</name>
<comment type="subcellular location">
    <subcellularLocation>
        <location evidence="1">Cytoplasm</location>
    </subcellularLocation>
</comment>
<keyword evidence="2" id="KW-0547">Nucleotide-binding</keyword>
<evidence type="ECO:0000256" key="2">
    <source>
        <dbReference type="ARBA" id="ARBA00022741"/>
    </source>
</evidence>
<evidence type="ECO:0000256" key="1">
    <source>
        <dbReference type="ARBA" id="ARBA00004496"/>
    </source>
</evidence>
<feature type="domain" description="Signal recognition particle SRP54 helical bundle" evidence="4">
    <location>
        <begin position="2"/>
        <end position="87"/>
    </location>
</feature>
<dbReference type="Gene3D" id="3.40.50.300">
    <property type="entry name" value="P-loop containing nucleotide triphosphate hydrolases"/>
    <property type="match status" value="1"/>
</dbReference>
<proteinExistence type="predicted"/>
<keyword evidence="6" id="KW-1185">Reference proteome</keyword>
<accession>A0AA35W0Y2</accession>
<dbReference type="SUPFAM" id="SSF52540">
    <property type="entry name" value="P-loop containing nucleoside triphosphate hydrolases"/>
    <property type="match status" value="1"/>
</dbReference>
<gene>
    <name evidence="5" type="ORF">GBAR_LOCUS3284</name>
</gene>
<dbReference type="PANTHER" id="PTHR11564:SF5">
    <property type="entry name" value="SIGNAL RECOGNITION PARTICLE SUBUNIT SRP54"/>
    <property type="match status" value="1"/>
</dbReference>
<keyword evidence="3" id="KW-0342">GTP-binding</keyword>
<dbReference type="PANTHER" id="PTHR11564">
    <property type="entry name" value="SIGNAL RECOGNITION PARTICLE 54K PROTEIN SRP54"/>
    <property type="match status" value="1"/>
</dbReference>
<dbReference type="GO" id="GO:0005829">
    <property type="term" value="C:cytosol"/>
    <property type="evidence" value="ECO:0007669"/>
    <property type="project" value="TreeGrafter"/>
</dbReference>
<dbReference type="GO" id="GO:0005786">
    <property type="term" value="C:signal recognition particle, endoplasmic reticulum targeting"/>
    <property type="evidence" value="ECO:0007669"/>
    <property type="project" value="TreeGrafter"/>
</dbReference>
<dbReference type="GO" id="GO:0030942">
    <property type="term" value="F:endoplasmic reticulum signal peptide binding"/>
    <property type="evidence" value="ECO:0007669"/>
    <property type="project" value="TreeGrafter"/>
</dbReference>
<comment type="caution">
    <text evidence="5">The sequence shown here is derived from an EMBL/GenBank/DDBJ whole genome shotgun (WGS) entry which is preliminary data.</text>
</comment>
<evidence type="ECO:0000313" key="6">
    <source>
        <dbReference type="Proteomes" id="UP001174909"/>
    </source>
</evidence>
<dbReference type="InterPro" id="IPR000897">
    <property type="entry name" value="SRP54_GTPase_dom"/>
</dbReference>
<evidence type="ECO:0000313" key="5">
    <source>
        <dbReference type="EMBL" id="CAI8001925.1"/>
    </source>
</evidence>
<organism evidence="5 6">
    <name type="scientific">Geodia barretti</name>
    <name type="common">Barrett's horny sponge</name>
    <dbReference type="NCBI Taxonomy" id="519541"/>
    <lineage>
        <taxon>Eukaryota</taxon>
        <taxon>Metazoa</taxon>
        <taxon>Porifera</taxon>
        <taxon>Demospongiae</taxon>
        <taxon>Heteroscleromorpha</taxon>
        <taxon>Tetractinellida</taxon>
        <taxon>Astrophorina</taxon>
        <taxon>Geodiidae</taxon>
        <taxon>Geodia</taxon>
    </lineage>
</organism>
<dbReference type="InterPro" id="IPR022941">
    <property type="entry name" value="SRP54"/>
</dbReference>
<dbReference type="Proteomes" id="UP001174909">
    <property type="component" value="Unassembled WGS sequence"/>
</dbReference>
<dbReference type="Pfam" id="PF02881">
    <property type="entry name" value="SRP54_N"/>
    <property type="match status" value="1"/>
</dbReference>